<reference evidence="1" key="1">
    <citation type="submission" date="2020-02" db="EMBL/GenBank/DDBJ databases">
        <authorList>
            <person name="Meier V. D."/>
        </authorList>
    </citation>
    <scope>NUCLEOTIDE SEQUENCE</scope>
    <source>
        <strain evidence="1">AVDCRST_MAG59</strain>
    </source>
</reference>
<organism evidence="1">
    <name type="scientific">uncultured Thermomicrobiales bacterium</name>
    <dbReference type="NCBI Taxonomy" id="1645740"/>
    <lineage>
        <taxon>Bacteria</taxon>
        <taxon>Pseudomonadati</taxon>
        <taxon>Thermomicrobiota</taxon>
        <taxon>Thermomicrobia</taxon>
        <taxon>Thermomicrobiales</taxon>
        <taxon>environmental samples</taxon>
    </lineage>
</organism>
<evidence type="ECO:0000313" key="1">
    <source>
        <dbReference type="EMBL" id="CAA9575136.1"/>
    </source>
</evidence>
<name>A0A6J4VCM2_9BACT</name>
<gene>
    <name evidence="1" type="ORF">AVDCRST_MAG59-4020</name>
</gene>
<dbReference type="EMBL" id="CADCWF010000296">
    <property type="protein sequence ID" value="CAA9575136.1"/>
    <property type="molecule type" value="Genomic_DNA"/>
</dbReference>
<dbReference type="AlphaFoldDB" id="A0A6J4VCM2"/>
<proteinExistence type="predicted"/>
<accession>A0A6J4VCM2</accession>
<sequence>MKPRRYRPNVGNEGASLDVRPTVVRTSDEAIAGRGGLVRAAGGPYTTTTPAPEPPRGGWTIGMFVRGAAGQLAANVARKNDGTVRVDIGDRSPLSEAALVHERSAAGWLRGKILLIPPS</sequence>
<protein>
    <submittedName>
        <fullName evidence="1">Uncharacterized protein</fullName>
    </submittedName>
</protein>